<sequence length="85" mass="10140">MTKERKLTKTKKLELKRYVKIIRTKNKIKKELGDILIKKLTPIELSVLCDAYDDGSLRTIFYETLYPRDHQNNPKKYTTVIKKIK</sequence>
<evidence type="ECO:0000313" key="1">
    <source>
        <dbReference type="EMBL" id="GAI19684.1"/>
    </source>
</evidence>
<dbReference type="AlphaFoldDB" id="X1NLW5"/>
<protein>
    <submittedName>
        <fullName evidence="1">Uncharacterized protein</fullName>
    </submittedName>
</protein>
<dbReference type="EMBL" id="BARV01018413">
    <property type="protein sequence ID" value="GAI19684.1"/>
    <property type="molecule type" value="Genomic_DNA"/>
</dbReference>
<comment type="caution">
    <text evidence="1">The sequence shown here is derived from an EMBL/GenBank/DDBJ whole genome shotgun (WGS) entry which is preliminary data.</text>
</comment>
<reference evidence="1" key="1">
    <citation type="journal article" date="2014" name="Front. Microbiol.">
        <title>High frequency of phylogenetically diverse reductive dehalogenase-homologous genes in deep subseafloor sedimentary metagenomes.</title>
        <authorList>
            <person name="Kawai M."/>
            <person name="Futagami T."/>
            <person name="Toyoda A."/>
            <person name="Takaki Y."/>
            <person name="Nishi S."/>
            <person name="Hori S."/>
            <person name="Arai W."/>
            <person name="Tsubouchi T."/>
            <person name="Morono Y."/>
            <person name="Uchiyama I."/>
            <person name="Ito T."/>
            <person name="Fujiyama A."/>
            <person name="Inagaki F."/>
            <person name="Takami H."/>
        </authorList>
    </citation>
    <scope>NUCLEOTIDE SEQUENCE</scope>
    <source>
        <strain evidence="1">Expedition CK06-06</strain>
    </source>
</reference>
<gene>
    <name evidence="1" type="ORF">S06H3_31148</name>
</gene>
<organism evidence="1">
    <name type="scientific">marine sediment metagenome</name>
    <dbReference type="NCBI Taxonomy" id="412755"/>
    <lineage>
        <taxon>unclassified sequences</taxon>
        <taxon>metagenomes</taxon>
        <taxon>ecological metagenomes</taxon>
    </lineage>
</organism>
<accession>X1NLW5</accession>
<name>X1NLW5_9ZZZZ</name>
<proteinExistence type="predicted"/>